<dbReference type="Pfam" id="PF04620">
    <property type="entry name" value="FlaA"/>
    <property type="match status" value="1"/>
</dbReference>
<evidence type="ECO:0000313" key="6">
    <source>
        <dbReference type="Proteomes" id="UP000823638"/>
    </source>
</evidence>
<reference evidence="5" key="2">
    <citation type="journal article" date="2021" name="PeerJ">
        <title>Extensive microbial diversity within the chicken gut microbiome revealed by metagenomics and culture.</title>
        <authorList>
            <person name="Gilroy R."/>
            <person name="Ravi A."/>
            <person name="Getino M."/>
            <person name="Pursley I."/>
            <person name="Horton D.L."/>
            <person name="Alikhan N.F."/>
            <person name="Baker D."/>
            <person name="Gharbi K."/>
            <person name="Hall N."/>
            <person name="Watson M."/>
            <person name="Adriaenssens E.M."/>
            <person name="Foster-Nyarko E."/>
            <person name="Jarju S."/>
            <person name="Secka A."/>
            <person name="Antonio M."/>
            <person name="Oren A."/>
            <person name="Chaudhuri R.R."/>
            <person name="La Ragione R."/>
            <person name="Hildebrand F."/>
            <person name="Pallen M.J."/>
        </authorList>
    </citation>
    <scope>NUCLEOTIDE SEQUENCE</scope>
    <source>
        <strain evidence="5">10532</strain>
    </source>
</reference>
<dbReference type="AlphaFoldDB" id="A0A9D9HPK2"/>
<dbReference type="Proteomes" id="UP000823638">
    <property type="component" value="Unassembled WGS sequence"/>
</dbReference>
<feature type="chain" id="PRO_5039117426" description="Flagellar filament outer layer protein FlaA" evidence="4">
    <location>
        <begin position="24"/>
        <end position="251"/>
    </location>
</feature>
<comment type="subcellular location">
    <subcellularLocation>
        <location evidence="1">Periplasmic flagellum</location>
    </subcellularLocation>
</comment>
<dbReference type="GO" id="GO:0071973">
    <property type="term" value="P:bacterial-type flagellum-dependent cell motility"/>
    <property type="evidence" value="ECO:0007669"/>
    <property type="project" value="InterPro"/>
</dbReference>
<dbReference type="GO" id="GO:0055040">
    <property type="term" value="C:periplasmic flagellum"/>
    <property type="evidence" value="ECO:0007669"/>
    <property type="project" value="UniProtKB-SubCell"/>
</dbReference>
<keyword evidence="4" id="KW-0732">Signal</keyword>
<dbReference type="InterPro" id="IPR006714">
    <property type="entry name" value="FlaA"/>
</dbReference>
<keyword evidence="3" id="KW-0975">Bacterial flagellum</keyword>
<evidence type="ECO:0000256" key="4">
    <source>
        <dbReference type="SAM" id="SignalP"/>
    </source>
</evidence>
<proteinExistence type="predicted"/>
<comment type="caution">
    <text evidence="5">The sequence shown here is derived from an EMBL/GenBank/DDBJ whole genome shotgun (WGS) entry which is preliminary data.</text>
</comment>
<reference evidence="5" key="1">
    <citation type="submission" date="2020-10" db="EMBL/GenBank/DDBJ databases">
        <authorList>
            <person name="Gilroy R."/>
        </authorList>
    </citation>
    <scope>NUCLEOTIDE SEQUENCE</scope>
    <source>
        <strain evidence="5">10532</strain>
    </source>
</reference>
<name>A0A9D9HPK2_9SPIR</name>
<keyword evidence="2" id="KW-0574">Periplasm</keyword>
<organism evidence="5 6">
    <name type="scientific">Candidatus Gallitreponema excrementavium</name>
    <dbReference type="NCBI Taxonomy" id="2840840"/>
    <lineage>
        <taxon>Bacteria</taxon>
        <taxon>Pseudomonadati</taxon>
        <taxon>Spirochaetota</taxon>
        <taxon>Spirochaetia</taxon>
        <taxon>Spirochaetales</taxon>
        <taxon>Candidatus Gallitreponema</taxon>
    </lineage>
</organism>
<evidence type="ECO:0008006" key="7">
    <source>
        <dbReference type="Google" id="ProtNLM"/>
    </source>
</evidence>
<gene>
    <name evidence="5" type="ORF">IAA81_05225</name>
</gene>
<feature type="signal peptide" evidence="4">
    <location>
        <begin position="1"/>
        <end position="23"/>
    </location>
</feature>
<evidence type="ECO:0000256" key="1">
    <source>
        <dbReference type="ARBA" id="ARBA00004631"/>
    </source>
</evidence>
<evidence type="ECO:0000256" key="3">
    <source>
        <dbReference type="ARBA" id="ARBA00023143"/>
    </source>
</evidence>
<protein>
    <recommendedName>
        <fullName evidence="7">Flagellar filament outer layer protein FlaA</fullName>
    </recommendedName>
</protein>
<dbReference type="GO" id="GO:0030288">
    <property type="term" value="C:outer membrane-bounded periplasmic space"/>
    <property type="evidence" value="ECO:0007669"/>
    <property type="project" value="InterPro"/>
</dbReference>
<accession>A0A9D9HPK2</accession>
<dbReference type="EMBL" id="JADIMM010000070">
    <property type="protein sequence ID" value="MBO8457615.1"/>
    <property type="molecule type" value="Genomic_DNA"/>
</dbReference>
<sequence length="251" mass="28035">MKQGCLKIAGVILSLFIFCFTSAADDVTKNIVSKVIDNFDNPDEIGWSWAAKGSKFIMEGYPKVMLVDHVPMAIKNVYPDPDGGYKVLGLEAKFSRQGDNWIDIFPVNPEGEITEIPFPGIVSQVDLWVWGSNYNYDLELLLRDSSGRVHTLGMGSLYFAGWKNLFVNIPSSIPQTQVQLPRYKGTTLVGLRIRTRPTERVDQFRIFFDQIKILTDMFETMYDGSELATMSFDDAGSEAGGTETTSEDSGL</sequence>
<evidence type="ECO:0000256" key="2">
    <source>
        <dbReference type="ARBA" id="ARBA00022764"/>
    </source>
</evidence>
<evidence type="ECO:0000313" key="5">
    <source>
        <dbReference type="EMBL" id="MBO8457615.1"/>
    </source>
</evidence>